<dbReference type="STRING" id="1051891.A0A0C3KQ27"/>
<dbReference type="EMBL" id="KN823084">
    <property type="protein sequence ID" value="KIO23478.1"/>
    <property type="molecule type" value="Genomic_DNA"/>
</dbReference>
<reference evidence="3" key="2">
    <citation type="submission" date="2015-01" db="EMBL/GenBank/DDBJ databases">
        <title>Evolutionary Origins and Diversification of the Mycorrhizal Mutualists.</title>
        <authorList>
            <consortium name="DOE Joint Genome Institute"/>
            <consortium name="Mycorrhizal Genomics Consortium"/>
            <person name="Kohler A."/>
            <person name="Kuo A."/>
            <person name="Nagy L.G."/>
            <person name="Floudas D."/>
            <person name="Copeland A."/>
            <person name="Barry K.W."/>
            <person name="Cichocki N."/>
            <person name="Veneault-Fourrey C."/>
            <person name="LaButti K."/>
            <person name="Lindquist E.A."/>
            <person name="Lipzen A."/>
            <person name="Lundell T."/>
            <person name="Morin E."/>
            <person name="Murat C."/>
            <person name="Riley R."/>
            <person name="Ohm R."/>
            <person name="Sun H."/>
            <person name="Tunlid A."/>
            <person name="Henrissat B."/>
            <person name="Grigoriev I.V."/>
            <person name="Hibbett D.S."/>
            <person name="Martin F."/>
        </authorList>
    </citation>
    <scope>NUCLEOTIDE SEQUENCE [LARGE SCALE GENOMIC DNA]</scope>
    <source>
        <strain evidence="3">MUT 4182</strain>
    </source>
</reference>
<protein>
    <submittedName>
        <fullName evidence="2">Uncharacterized protein</fullName>
    </submittedName>
</protein>
<sequence>MDAGSESNIHPAISHSITNNGSKPLGNPEPVPEDRAVIIRLDSSIRPRQYGSPTWWPTAKTPAIREKLYRRIVCDGYDFHLHWIVAFALMDVFYTKRSKFKLKYKSCPIADFGLAHGKFRAMPQDRLAYVLPDGSVRSSQDPDDHWWIYLVTTKGEELILDFGAYVWNMGIIVKAEPYGFKPLGMAPAVFQNPELSQVPNMEEQFVERERFSVLKYKDVESVINEFDTIWEGMPVCFKYAESRLKRELNAFEKAAIPEWIRSIFTNLGNRYTKTNGRNGLPLHKFVSNRPKWRCLTQ</sequence>
<feature type="region of interest" description="Disordered" evidence="1">
    <location>
        <begin position="1"/>
        <end position="30"/>
    </location>
</feature>
<proteinExistence type="predicted"/>
<dbReference type="OrthoDB" id="341421at2759"/>
<reference evidence="2 3" key="1">
    <citation type="submission" date="2014-04" db="EMBL/GenBank/DDBJ databases">
        <authorList>
            <consortium name="DOE Joint Genome Institute"/>
            <person name="Kuo A."/>
            <person name="Girlanda M."/>
            <person name="Perotto S."/>
            <person name="Kohler A."/>
            <person name="Nagy L.G."/>
            <person name="Floudas D."/>
            <person name="Copeland A."/>
            <person name="Barry K.W."/>
            <person name="Cichocki N."/>
            <person name="Veneault-Fourrey C."/>
            <person name="LaButti K."/>
            <person name="Lindquist E.A."/>
            <person name="Lipzen A."/>
            <person name="Lundell T."/>
            <person name="Morin E."/>
            <person name="Murat C."/>
            <person name="Sun H."/>
            <person name="Tunlid A."/>
            <person name="Henrissat B."/>
            <person name="Grigoriev I.V."/>
            <person name="Hibbett D.S."/>
            <person name="Martin F."/>
            <person name="Nordberg H.P."/>
            <person name="Cantor M.N."/>
            <person name="Hua S.X."/>
        </authorList>
    </citation>
    <scope>NUCLEOTIDE SEQUENCE [LARGE SCALE GENOMIC DNA]</scope>
    <source>
        <strain evidence="2 3">MUT 4182</strain>
    </source>
</reference>
<dbReference type="HOGENOM" id="CLU_937476_0_0_1"/>
<dbReference type="Proteomes" id="UP000054248">
    <property type="component" value="Unassembled WGS sequence"/>
</dbReference>
<name>A0A0C3KQ27_9AGAM</name>
<gene>
    <name evidence="2" type="ORF">M407DRAFT_27083</name>
</gene>
<accession>A0A0C3KQ27</accession>
<evidence type="ECO:0000256" key="1">
    <source>
        <dbReference type="SAM" id="MobiDB-lite"/>
    </source>
</evidence>
<organism evidence="2 3">
    <name type="scientific">Tulasnella calospora MUT 4182</name>
    <dbReference type="NCBI Taxonomy" id="1051891"/>
    <lineage>
        <taxon>Eukaryota</taxon>
        <taxon>Fungi</taxon>
        <taxon>Dikarya</taxon>
        <taxon>Basidiomycota</taxon>
        <taxon>Agaricomycotina</taxon>
        <taxon>Agaricomycetes</taxon>
        <taxon>Cantharellales</taxon>
        <taxon>Tulasnellaceae</taxon>
        <taxon>Tulasnella</taxon>
    </lineage>
</organism>
<evidence type="ECO:0000313" key="2">
    <source>
        <dbReference type="EMBL" id="KIO23478.1"/>
    </source>
</evidence>
<evidence type="ECO:0000313" key="3">
    <source>
        <dbReference type="Proteomes" id="UP000054248"/>
    </source>
</evidence>
<keyword evidence="3" id="KW-1185">Reference proteome</keyword>
<dbReference type="AlphaFoldDB" id="A0A0C3KQ27"/>